<dbReference type="PANTHER" id="PTHR31920">
    <property type="entry name" value="B3 DOMAIN-CONTAINING"/>
    <property type="match status" value="1"/>
</dbReference>
<dbReference type="PANTHER" id="PTHR31920:SF135">
    <property type="entry name" value="B3 DOMAIN-CONTAINING PROTEIN OS03G0621600-RELATED"/>
    <property type="match status" value="1"/>
</dbReference>
<evidence type="ECO:0000259" key="8">
    <source>
        <dbReference type="PROSITE" id="PS50863"/>
    </source>
</evidence>
<evidence type="ECO:0000313" key="9">
    <source>
        <dbReference type="EMBL" id="TXG67146.1"/>
    </source>
</evidence>
<dbReference type="AlphaFoldDB" id="A0A5C7IFE0"/>
<comment type="subcellular location">
    <subcellularLocation>
        <location evidence="1">Nucleus</location>
    </subcellularLocation>
</comment>
<name>A0A5C7IFE0_9ROSI</name>
<keyword evidence="2" id="KW-0805">Transcription regulation</keyword>
<feature type="transmembrane region" description="Helical" evidence="7">
    <location>
        <begin position="6"/>
        <end position="31"/>
    </location>
</feature>
<evidence type="ECO:0000256" key="7">
    <source>
        <dbReference type="SAM" id="Phobius"/>
    </source>
</evidence>
<keyword evidence="7" id="KW-0472">Membrane</keyword>
<proteinExistence type="predicted"/>
<feature type="region of interest" description="Disordered" evidence="6">
    <location>
        <begin position="167"/>
        <end position="196"/>
    </location>
</feature>
<protein>
    <recommendedName>
        <fullName evidence="8">TF-B3 domain-containing protein</fullName>
    </recommendedName>
</protein>
<feature type="domain" description="TF-B3" evidence="8">
    <location>
        <begin position="241"/>
        <end position="339"/>
    </location>
</feature>
<keyword evidence="5" id="KW-0539">Nucleus</keyword>
<keyword evidence="10" id="KW-1185">Reference proteome</keyword>
<dbReference type="Gene3D" id="2.40.330.10">
    <property type="entry name" value="DNA-binding pseudobarrel domain"/>
    <property type="match status" value="2"/>
</dbReference>
<keyword evidence="3" id="KW-0238">DNA-binding</keyword>
<keyword evidence="4" id="KW-0804">Transcription</keyword>
<dbReference type="InterPro" id="IPR015300">
    <property type="entry name" value="DNA-bd_pseudobarrel_sf"/>
</dbReference>
<dbReference type="Pfam" id="PF02362">
    <property type="entry name" value="B3"/>
    <property type="match status" value="1"/>
</dbReference>
<evidence type="ECO:0000256" key="6">
    <source>
        <dbReference type="SAM" id="MobiDB-lite"/>
    </source>
</evidence>
<dbReference type="CDD" id="cd10017">
    <property type="entry name" value="B3_DNA"/>
    <property type="match status" value="1"/>
</dbReference>
<evidence type="ECO:0000256" key="2">
    <source>
        <dbReference type="ARBA" id="ARBA00023015"/>
    </source>
</evidence>
<feature type="compositionally biased region" description="Basic and acidic residues" evidence="6">
    <location>
        <begin position="167"/>
        <end position="183"/>
    </location>
</feature>
<feature type="domain" description="TF-B3" evidence="8">
    <location>
        <begin position="60"/>
        <end position="136"/>
    </location>
</feature>
<comment type="caution">
    <text evidence="9">The sequence shown here is derived from an EMBL/GenBank/DDBJ whole genome shotgun (WGS) entry which is preliminary data.</text>
</comment>
<dbReference type="GO" id="GO:0005634">
    <property type="term" value="C:nucleus"/>
    <property type="evidence" value="ECO:0007669"/>
    <property type="project" value="UniProtKB-SubCell"/>
</dbReference>
<accession>A0A5C7IFE0</accession>
<evidence type="ECO:0000256" key="5">
    <source>
        <dbReference type="ARBA" id="ARBA00023242"/>
    </source>
</evidence>
<gene>
    <name evidence="9" type="ORF">EZV62_008421</name>
</gene>
<evidence type="ECO:0000256" key="4">
    <source>
        <dbReference type="ARBA" id="ARBA00023163"/>
    </source>
</evidence>
<evidence type="ECO:0000256" key="1">
    <source>
        <dbReference type="ARBA" id="ARBA00004123"/>
    </source>
</evidence>
<dbReference type="PROSITE" id="PS50863">
    <property type="entry name" value="B3"/>
    <property type="match status" value="2"/>
</dbReference>
<dbReference type="InterPro" id="IPR003340">
    <property type="entry name" value="B3_DNA-bd"/>
</dbReference>
<evidence type="ECO:0000256" key="3">
    <source>
        <dbReference type="ARBA" id="ARBA00023125"/>
    </source>
</evidence>
<sequence>MISIAVGISWFGVIDELLLWFLLLLFVVLGVQRFVSVFALFLQLFVLPFAVFLCVRLPLIPNAFVTLCNRLMPKNAVLSNHMGSWWHVIVDYIDGRVYFLNGWKKFVKDNSIESGDKLIFRYNGQCGLSVKVFGQDACEKIENKANGTSYMNKQEKEEDSYMNKVKLEKGEVEKEKNEETKENDIEDKDCDDHGSNDSDYKDYIEVFEQMPVHKIGRGYKRTNDVSLEEVDVPKIILPQNPQFIAKLKVGSNRNLLFVPAEVLKLYQLKLQNLIFFRNKRGMHWPGEVINPRNNQIYIHGWNDFCTANHVSMDDWCICEFPQGNNQEANVIDVHIVCNTGEGTSRK</sequence>
<evidence type="ECO:0000313" key="10">
    <source>
        <dbReference type="Proteomes" id="UP000323000"/>
    </source>
</evidence>
<dbReference type="GO" id="GO:0003677">
    <property type="term" value="F:DNA binding"/>
    <property type="evidence" value="ECO:0007669"/>
    <property type="project" value="UniProtKB-KW"/>
</dbReference>
<dbReference type="Proteomes" id="UP000323000">
    <property type="component" value="Chromosome 3"/>
</dbReference>
<dbReference type="EMBL" id="VAHF01000003">
    <property type="protein sequence ID" value="TXG67146.1"/>
    <property type="molecule type" value="Genomic_DNA"/>
</dbReference>
<dbReference type="InterPro" id="IPR050655">
    <property type="entry name" value="Plant_B3_domain"/>
</dbReference>
<keyword evidence="7" id="KW-0812">Transmembrane</keyword>
<dbReference type="SUPFAM" id="SSF101936">
    <property type="entry name" value="DNA-binding pseudobarrel domain"/>
    <property type="match status" value="2"/>
</dbReference>
<organism evidence="9 10">
    <name type="scientific">Acer yangbiense</name>
    <dbReference type="NCBI Taxonomy" id="1000413"/>
    <lineage>
        <taxon>Eukaryota</taxon>
        <taxon>Viridiplantae</taxon>
        <taxon>Streptophyta</taxon>
        <taxon>Embryophyta</taxon>
        <taxon>Tracheophyta</taxon>
        <taxon>Spermatophyta</taxon>
        <taxon>Magnoliopsida</taxon>
        <taxon>eudicotyledons</taxon>
        <taxon>Gunneridae</taxon>
        <taxon>Pentapetalae</taxon>
        <taxon>rosids</taxon>
        <taxon>malvids</taxon>
        <taxon>Sapindales</taxon>
        <taxon>Sapindaceae</taxon>
        <taxon>Hippocastanoideae</taxon>
        <taxon>Acereae</taxon>
        <taxon>Acer</taxon>
    </lineage>
</organism>
<dbReference type="OrthoDB" id="1094641at2759"/>
<dbReference type="SMART" id="SM01019">
    <property type="entry name" value="B3"/>
    <property type="match status" value="2"/>
</dbReference>
<reference evidence="10" key="1">
    <citation type="journal article" date="2019" name="Gigascience">
        <title>De novo genome assembly of the endangered Acer yangbiense, a plant species with extremely small populations endemic to Yunnan Province, China.</title>
        <authorList>
            <person name="Yang J."/>
            <person name="Wariss H.M."/>
            <person name="Tao L."/>
            <person name="Zhang R."/>
            <person name="Yun Q."/>
            <person name="Hollingsworth P."/>
            <person name="Dao Z."/>
            <person name="Luo G."/>
            <person name="Guo H."/>
            <person name="Ma Y."/>
            <person name="Sun W."/>
        </authorList>
    </citation>
    <scope>NUCLEOTIDE SEQUENCE [LARGE SCALE GENOMIC DNA]</scope>
    <source>
        <strain evidence="10">cv. Malutang</strain>
    </source>
</reference>
<feature type="transmembrane region" description="Helical" evidence="7">
    <location>
        <begin position="38"/>
        <end position="59"/>
    </location>
</feature>
<keyword evidence="7" id="KW-1133">Transmembrane helix</keyword>